<dbReference type="RefSeq" id="WP_183596728.1">
    <property type="nucleotide sequence ID" value="NZ_JACHXK010000001.1"/>
</dbReference>
<dbReference type="InterPro" id="IPR032710">
    <property type="entry name" value="NTF2-like_dom_sf"/>
</dbReference>
<evidence type="ECO:0000259" key="2">
    <source>
        <dbReference type="Pfam" id="PF07833"/>
    </source>
</evidence>
<dbReference type="InterPro" id="IPR036582">
    <property type="entry name" value="Mao_N_sf"/>
</dbReference>
<feature type="chain" id="PRO_5031330659" description="Copper amine oxidase-like N-terminal domain-containing protein" evidence="1">
    <location>
        <begin position="31"/>
        <end position="409"/>
    </location>
</feature>
<evidence type="ECO:0000256" key="1">
    <source>
        <dbReference type="SAM" id="SignalP"/>
    </source>
</evidence>
<dbReference type="AlphaFoldDB" id="A0A7W5FL26"/>
<accession>A0A7W5FL26</accession>
<proteinExistence type="predicted"/>
<evidence type="ECO:0000313" key="3">
    <source>
        <dbReference type="EMBL" id="MBB3108552.1"/>
    </source>
</evidence>
<name>A0A7W5FL26_9BACL</name>
<dbReference type="InterPro" id="IPR012854">
    <property type="entry name" value="Cu_amine_oxidase-like_N"/>
</dbReference>
<comment type="caution">
    <text evidence="3">The sequence shown here is derived from an EMBL/GenBank/DDBJ whole genome shotgun (WGS) entry which is preliminary data.</text>
</comment>
<dbReference type="SUPFAM" id="SSF55383">
    <property type="entry name" value="Copper amine oxidase, domain N"/>
    <property type="match status" value="1"/>
</dbReference>
<gene>
    <name evidence="3" type="ORF">FHS18_000580</name>
</gene>
<reference evidence="3 4" key="1">
    <citation type="submission" date="2020-08" db="EMBL/GenBank/DDBJ databases">
        <title>Genomic Encyclopedia of Type Strains, Phase III (KMG-III): the genomes of soil and plant-associated and newly described type strains.</title>
        <authorList>
            <person name="Whitman W."/>
        </authorList>
    </citation>
    <scope>NUCLEOTIDE SEQUENCE [LARGE SCALE GENOMIC DNA]</scope>
    <source>
        <strain evidence="3 4">CECT 5862</strain>
    </source>
</reference>
<feature type="domain" description="Copper amine oxidase-like N-terminal" evidence="2">
    <location>
        <begin position="40"/>
        <end position="144"/>
    </location>
</feature>
<dbReference type="Proteomes" id="UP000570361">
    <property type="component" value="Unassembled WGS sequence"/>
</dbReference>
<protein>
    <recommendedName>
        <fullName evidence="2">Copper amine oxidase-like N-terminal domain-containing protein</fullName>
    </recommendedName>
</protein>
<dbReference type="Pfam" id="PF07833">
    <property type="entry name" value="Cu_amine_oxidN1"/>
    <property type="match status" value="1"/>
</dbReference>
<organism evidence="3 4">
    <name type="scientific">Paenibacillus phyllosphaerae</name>
    <dbReference type="NCBI Taxonomy" id="274593"/>
    <lineage>
        <taxon>Bacteria</taxon>
        <taxon>Bacillati</taxon>
        <taxon>Bacillota</taxon>
        <taxon>Bacilli</taxon>
        <taxon>Bacillales</taxon>
        <taxon>Paenibacillaceae</taxon>
        <taxon>Paenibacillus</taxon>
    </lineage>
</organism>
<evidence type="ECO:0000313" key="4">
    <source>
        <dbReference type="Proteomes" id="UP000570361"/>
    </source>
</evidence>
<feature type="signal peptide" evidence="1">
    <location>
        <begin position="1"/>
        <end position="30"/>
    </location>
</feature>
<dbReference type="Gene3D" id="3.30.457.10">
    <property type="entry name" value="Copper amine oxidase-like, N-terminal domain"/>
    <property type="match status" value="1"/>
</dbReference>
<sequence length="409" mass="45735">MLKKSFFSKFLTSMLLIVMLVSALSSAAFAAQANPIRVWLDGTEIKFDVTPTVKDNSVYVQFKQLFQKLGYSINFVNETKTLTAVSADKKVNITLKTTGATVNGKAFSNAKALFAEGRVLVPLRFVGETAGLKVVWDAKARAVQLTAIPQEPTEPALSNETLATTFTDELFKALNTNNAEAYLALYDPKMENYEMTKAAITYYLPTSAKVDNAYSDLKIISATDSEIKFSYTMTMKKPEGSTDFYIDREYKVQSTITKNSEGKWLLTARTTSDQKLLNEQPFVEQANVAEADKKAVLAVVENNIKAQNQENVDALAATWDQNSPYFNLFKENYTKRFKNLEVTTTLEKAVLVSYTDELAYVYAEIKTETKLVNSTFKDNRISTVIRLTKGANGQWVADPSNDTLKYQEI</sequence>
<keyword evidence="1" id="KW-0732">Signal</keyword>
<dbReference type="SUPFAM" id="SSF54427">
    <property type="entry name" value="NTF2-like"/>
    <property type="match status" value="1"/>
</dbReference>
<dbReference type="EMBL" id="JACHXK010000001">
    <property type="protein sequence ID" value="MBB3108552.1"/>
    <property type="molecule type" value="Genomic_DNA"/>
</dbReference>
<keyword evidence="4" id="KW-1185">Reference proteome</keyword>